<feature type="transmembrane region" description="Helical" evidence="7">
    <location>
        <begin position="71"/>
        <end position="90"/>
    </location>
</feature>
<feature type="transmembrane region" description="Helical" evidence="7">
    <location>
        <begin position="123"/>
        <end position="151"/>
    </location>
</feature>
<evidence type="ECO:0000256" key="6">
    <source>
        <dbReference type="ARBA" id="ARBA00023136"/>
    </source>
</evidence>
<dbReference type="EMBL" id="CP039865">
    <property type="protein sequence ID" value="QCK84695.1"/>
    <property type="molecule type" value="Genomic_DNA"/>
</dbReference>
<name>A0A4D7QDH5_9HYPH</name>
<organism evidence="8 9">
    <name type="scientific">Phreatobacter aquaticus</name>
    <dbReference type="NCBI Taxonomy" id="2570229"/>
    <lineage>
        <taxon>Bacteria</taxon>
        <taxon>Pseudomonadati</taxon>
        <taxon>Pseudomonadota</taxon>
        <taxon>Alphaproteobacteria</taxon>
        <taxon>Hyphomicrobiales</taxon>
        <taxon>Phreatobacteraceae</taxon>
        <taxon>Phreatobacter</taxon>
    </lineage>
</organism>
<dbReference type="OrthoDB" id="5797013at2"/>
<evidence type="ECO:0000313" key="9">
    <source>
        <dbReference type="Proteomes" id="UP000298588"/>
    </source>
</evidence>
<comment type="subcellular location">
    <subcellularLocation>
        <location evidence="1">Cell membrane</location>
        <topology evidence="1">Multi-pass membrane protein</topology>
    </subcellularLocation>
</comment>
<evidence type="ECO:0000256" key="1">
    <source>
        <dbReference type="ARBA" id="ARBA00004651"/>
    </source>
</evidence>
<dbReference type="AlphaFoldDB" id="A0A4D7QDH5"/>
<comment type="similarity">
    <text evidence="2">Belongs to the UPF0718 family.</text>
</comment>
<proteinExistence type="inferred from homology"/>
<evidence type="ECO:0000256" key="2">
    <source>
        <dbReference type="ARBA" id="ARBA00006386"/>
    </source>
</evidence>
<dbReference type="InterPro" id="IPR005524">
    <property type="entry name" value="DUF318"/>
</dbReference>
<reference evidence="8 9" key="1">
    <citation type="submission" date="2019-04" db="EMBL/GenBank/DDBJ databases">
        <title>Phreatobacter aquaticus sp. nov.</title>
        <authorList>
            <person name="Choi A."/>
            <person name="Baek K."/>
        </authorList>
    </citation>
    <scope>NUCLEOTIDE SEQUENCE [LARGE SCALE GENOMIC DNA]</scope>
    <source>
        <strain evidence="8 9">NMCR1094</strain>
    </source>
</reference>
<evidence type="ECO:0000256" key="5">
    <source>
        <dbReference type="ARBA" id="ARBA00022989"/>
    </source>
</evidence>
<keyword evidence="9" id="KW-1185">Reference proteome</keyword>
<accession>A0A4D7QDH5</accession>
<feature type="transmembrane region" description="Helical" evidence="7">
    <location>
        <begin position="29"/>
        <end position="49"/>
    </location>
</feature>
<keyword evidence="6 7" id="KW-0472">Membrane</keyword>
<feature type="transmembrane region" description="Helical" evidence="7">
    <location>
        <begin position="97"/>
        <end position="117"/>
    </location>
</feature>
<dbReference type="Pfam" id="PF03773">
    <property type="entry name" value="ArsP_1"/>
    <property type="match status" value="1"/>
</dbReference>
<evidence type="ECO:0000256" key="4">
    <source>
        <dbReference type="ARBA" id="ARBA00022692"/>
    </source>
</evidence>
<protein>
    <submittedName>
        <fullName evidence="8">Permease</fullName>
    </submittedName>
</protein>
<gene>
    <name evidence="8" type="ORF">E8L99_02300</name>
</gene>
<sequence length="199" mass="20678">MPTLRGASAAPSGSYPLAPSNPPAKHRNFVDVSTLVVLALVLIGAGFVYRRDGLAGVWHILAEDSWLFVDILPKVLAGCLIGAFASALVRRELVARWVGADSGLVGLIIATAIGAFLPGGPFTIYPLAGAFLAIGAGVGPAVAFVTSWTLIGFNRAVIWELPFFGIDFVVVRALASLPLPILAGLGAHLLSRYVPGGPR</sequence>
<dbReference type="GO" id="GO:0005886">
    <property type="term" value="C:plasma membrane"/>
    <property type="evidence" value="ECO:0007669"/>
    <property type="project" value="UniProtKB-SubCell"/>
</dbReference>
<keyword evidence="4 7" id="KW-0812">Transmembrane</keyword>
<evidence type="ECO:0000256" key="7">
    <source>
        <dbReference type="SAM" id="Phobius"/>
    </source>
</evidence>
<keyword evidence="5 7" id="KW-1133">Transmembrane helix</keyword>
<dbReference type="KEGG" id="paqt:E8L99_02300"/>
<evidence type="ECO:0000313" key="8">
    <source>
        <dbReference type="EMBL" id="QCK84695.1"/>
    </source>
</evidence>
<keyword evidence="3" id="KW-1003">Cell membrane</keyword>
<dbReference type="Proteomes" id="UP000298588">
    <property type="component" value="Chromosome"/>
</dbReference>
<feature type="transmembrane region" description="Helical" evidence="7">
    <location>
        <begin position="163"/>
        <end position="190"/>
    </location>
</feature>
<evidence type="ECO:0000256" key="3">
    <source>
        <dbReference type="ARBA" id="ARBA00022475"/>
    </source>
</evidence>